<dbReference type="InterPro" id="IPR012459">
    <property type="entry name" value="Rrp15"/>
</dbReference>
<comment type="caution">
    <text evidence="3">The sequence shown here is derived from an EMBL/GenBank/DDBJ whole genome shotgun (WGS) entry which is preliminary data.</text>
</comment>
<comment type="similarity">
    <text evidence="1">Belongs to the RRP15 family.</text>
</comment>
<evidence type="ECO:0000313" key="4">
    <source>
        <dbReference type="Proteomes" id="UP000186594"/>
    </source>
</evidence>
<protein>
    <submittedName>
        <fullName evidence="3">Ribosomal RNA-processing protein 15</fullName>
    </submittedName>
</protein>
<accession>A0A1U7LUN1</accession>
<evidence type="ECO:0000256" key="2">
    <source>
        <dbReference type="SAM" id="MobiDB-lite"/>
    </source>
</evidence>
<evidence type="ECO:0000313" key="3">
    <source>
        <dbReference type="EMBL" id="OLL26354.1"/>
    </source>
</evidence>
<dbReference type="STRING" id="1198029.A0A1U7LUN1"/>
<dbReference type="Proteomes" id="UP000186594">
    <property type="component" value="Unassembled WGS sequence"/>
</dbReference>
<dbReference type="EMBL" id="LXFE01000205">
    <property type="protein sequence ID" value="OLL26354.1"/>
    <property type="molecule type" value="Genomic_DNA"/>
</dbReference>
<evidence type="ECO:0000256" key="1">
    <source>
        <dbReference type="ARBA" id="ARBA00007462"/>
    </source>
</evidence>
<dbReference type="GO" id="GO:0030687">
    <property type="term" value="C:preribosome, large subunit precursor"/>
    <property type="evidence" value="ECO:0007669"/>
    <property type="project" value="TreeGrafter"/>
</dbReference>
<feature type="compositionally biased region" description="Acidic residues" evidence="2">
    <location>
        <begin position="30"/>
        <end position="47"/>
    </location>
</feature>
<sequence>MGPPANPQKHQQTSSLPRKIEELSSSDQYMDNESDDETESEQDENDKEIDSDHQIRPKTKSQAEKTADFATSMAKILNSHIKTSDRADPILIRAKTSDRVREEETLEYKAKKMLSAQKKKDRDVGHVIDILPTGENNDPETVRKILQTEKKLRKTAQQGVIQLFNAIRASQIKSEVVSKQVKEQGVCGIDQRQDQVVELSKASFLDLIKKGNT</sequence>
<gene>
    <name evidence="3" type="ORF">NEOLI_000910</name>
</gene>
<dbReference type="GO" id="GO:0000460">
    <property type="term" value="P:maturation of 5.8S rRNA"/>
    <property type="evidence" value="ECO:0007669"/>
    <property type="project" value="TreeGrafter"/>
</dbReference>
<reference evidence="3 4" key="1">
    <citation type="submission" date="2016-04" db="EMBL/GenBank/DDBJ databases">
        <title>Evolutionary innovation and constraint leading to complex multicellularity in the Ascomycota.</title>
        <authorList>
            <person name="Cisse O."/>
            <person name="Nguyen A."/>
            <person name="Hewitt D.A."/>
            <person name="Jedd G."/>
            <person name="Stajich J.E."/>
        </authorList>
    </citation>
    <scope>NUCLEOTIDE SEQUENCE [LARGE SCALE GENOMIC DNA]</scope>
    <source>
        <strain evidence="3 4">DAH-3</strain>
    </source>
</reference>
<name>A0A1U7LUN1_NEOID</name>
<keyword evidence="4" id="KW-1185">Reference proteome</keyword>
<proteinExistence type="inferred from homology"/>
<organism evidence="3 4">
    <name type="scientific">Neolecta irregularis (strain DAH-3)</name>
    <dbReference type="NCBI Taxonomy" id="1198029"/>
    <lineage>
        <taxon>Eukaryota</taxon>
        <taxon>Fungi</taxon>
        <taxon>Dikarya</taxon>
        <taxon>Ascomycota</taxon>
        <taxon>Taphrinomycotina</taxon>
        <taxon>Neolectales</taxon>
        <taxon>Neolectaceae</taxon>
        <taxon>Neolecta</taxon>
    </lineage>
</organism>
<dbReference type="Pfam" id="PF07890">
    <property type="entry name" value="Rrp15p"/>
    <property type="match status" value="1"/>
</dbReference>
<dbReference type="GO" id="GO:0000470">
    <property type="term" value="P:maturation of LSU-rRNA"/>
    <property type="evidence" value="ECO:0007669"/>
    <property type="project" value="TreeGrafter"/>
</dbReference>
<dbReference type="AlphaFoldDB" id="A0A1U7LUN1"/>
<feature type="compositionally biased region" description="Basic and acidic residues" evidence="2">
    <location>
        <begin position="48"/>
        <end position="67"/>
    </location>
</feature>
<dbReference type="PANTHER" id="PTHR13245:SF14">
    <property type="entry name" value="RRP15-LIKE PROTEIN"/>
    <property type="match status" value="1"/>
</dbReference>
<feature type="region of interest" description="Disordered" evidence="2">
    <location>
        <begin position="1"/>
        <end position="67"/>
    </location>
</feature>
<dbReference type="PANTHER" id="PTHR13245">
    <property type="entry name" value="RRP15-LIKE PROTEIN"/>
    <property type="match status" value="1"/>
</dbReference>
<dbReference type="OMA" id="DFFNMIR"/>
<dbReference type="OrthoDB" id="20949at2759"/>